<evidence type="ECO:0000313" key="4">
    <source>
        <dbReference type="Proteomes" id="UP000198286"/>
    </source>
</evidence>
<dbReference type="InterPro" id="IPR023346">
    <property type="entry name" value="Lysozyme-like_dom_sf"/>
</dbReference>
<dbReference type="Pfam" id="PF01464">
    <property type="entry name" value="SLT"/>
    <property type="match status" value="1"/>
</dbReference>
<dbReference type="AlphaFoldDB" id="A0A7U5MRF8"/>
<evidence type="ECO:0000259" key="2">
    <source>
        <dbReference type="Pfam" id="PF01464"/>
    </source>
</evidence>
<accession>A0A7U5MRF8</accession>
<geneLocation type="plasmid" evidence="3 4">
    <name>unnamed 2</name>
</geneLocation>
<sequence>MTHDNVTTDPNSGTKFEDARQAVSGAADQVGAPGPKTGLDDIDGLLGEHSDKTKDKLKDSAKTLGQSAKGVDDITDGDEESSNKFKPAALGSGVAPPASPAPAAAPAPVSAPTAMPAPTPGTSVMPAGMRPIAPQALAALLSNAGVTPEAADAAAHHHRGSGAKAALADLKRARSGAGAASPAQLAADIDKACDANGIPDDKKTRAKWHALYRFLIEKESGNNPDAIQGVKDVNWSGATASDGAPENAARGYCQLTPGTFKSFHVAGTSDNIFDRVANVAASQRYIIEHYGVEPTAGTNFDRFVEHRHANGYTGY</sequence>
<keyword evidence="3" id="KW-0614">Plasmid</keyword>
<dbReference type="InterPro" id="IPR008258">
    <property type="entry name" value="Transglycosylase_SLT_dom_1"/>
</dbReference>
<feature type="domain" description="Transglycosylase SLT" evidence="2">
    <location>
        <begin position="203"/>
        <end position="290"/>
    </location>
</feature>
<dbReference type="Proteomes" id="UP000198286">
    <property type="component" value="Plasmid unnamed 2"/>
</dbReference>
<organism evidence="3 4">
    <name type="scientific">Mycobacterium intracellulare subsp. chimaera</name>
    <dbReference type="NCBI Taxonomy" id="222805"/>
    <lineage>
        <taxon>Bacteria</taxon>
        <taxon>Bacillati</taxon>
        <taxon>Actinomycetota</taxon>
        <taxon>Actinomycetes</taxon>
        <taxon>Mycobacteriales</taxon>
        <taxon>Mycobacteriaceae</taxon>
        <taxon>Mycobacterium</taxon>
        <taxon>Mycobacterium avium complex (MAC)</taxon>
    </lineage>
</organism>
<evidence type="ECO:0000256" key="1">
    <source>
        <dbReference type="SAM" id="MobiDB-lite"/>
    </source>
</evidence>
<protein>
    <submittedName>
        <fullName evidence="3">Transglycosylase</fullName>
    </submittedName>
</protein>
<feature type="region of interest" description="Disordered" evidence="1">
    <location>
        <begin position="1"/>
        <end position="128"/>
    </location>
</feature>
<proteinExistence type="predicted"/>
<feature type="compositionally biased region" description="Polar residues" evidence="1">
    <location>
        <begin position="1"/>
        <end position="14"/>
    </location>
</feature>
<reference evidence="3 4" key="1">
    <citation type="journal article" date="2017" name="Lancet Infect. Dis.">
        <title>Global outbreak of severe Mycobacterium chimaera disease after cardiac surgery: a molecular epidemiological study.</title>
        <authorList>
            <person name="van Ingen J."/>
            <person name="Kohl T."/>
            <person name="Kranzer K."/>
            <person name="Hasse B."/>
            <person name="Keller P."/>
            <person name="Szafranska A."/>
            <person name="Hillemann D."/>
            <person name="Chand M."/>
            <person name="Schreiber P."/>
            <person name="Sommerstein R."/>
            <person name="Berger C."/>
            <person name="Genoni M."/>
            <person name="Ruegg C."/>
            <person name="Troillet N."/>
            <person name="Widmer A.F."/>
            <person name="Becker S.L."/>
            <person name="Herrmann M."/>
            <person name="Eckmanns T."/>
            <person name="Haller S."/>
            <person name="Hoeller C."/>
            <person name="Debast S.B."/>
            <person name="Wolfhagen M.J."/>
            <person name="Hopman J."/>
            <person name="Kluytmans J."/>
            <person name="Langelaar M."/>
            <person name="Notermans D.W."/>
            <person name="ten Oever J."/>
            <person name="van den Barselaar P."/>
            <person name="Vonk A.B.A."/>
            <person name="Vos M.C."/>
            <person name="Ahmed N."/>
            <person name="Brown T."/>
            <person name="Crook D."/>
            <person name="Lamagni T."/>
            <person name="Phin N."/>
            <person name="Smith E.G."/>
            <person name="Zambon M."/>
            <person name="Serr A."/>
            <person name="Goetting T."/>
            <person name="Ebner W."/>
            <person name="Thuermer A."/>
            <person name="Utpatel C."/>
            <person name="Sproer C."/>
            <person name="Bunk B."/>
            <person name="Nubel U."/>
            <person name="Bloemberg G."/>
            <person name="Bottger E."/>
            <person name="Niemann S."/>
            <person name="Wagner D."/>
            <person name="Sax H."/>
        </authorList>
    </citation>
    <scope>NUCLEOTIDE SEQUENCE [LARGE SCALE GENOMIC DNA]</scope>
    <source>
        <strain evidence="3 4">ZUERICH-2</strain>
        <plasmid evidence="3 4">unnamed 2</plasmid>
    </source>
</reference>
<dbReference type="SUPFAM" id="SSF53955">
    <property type="entry name" value="Lysozyme-like"/>
    <property type="match status" value="1"/>
</dbReference>
<feature type="compositionally biased region" description="Low complexity" evidence="1">
    <location>
        <begin position="87"/>
        <end position="96"/>
    </location>
</feature>
<feature type="compositionally biased region" description="Basic and acidic residues" evidence="1">
    <location>
        <begin position="46"/>
        <end position="61"/>
    </location>
</feature>
<evidence type="ECO:0000313" key="3">
    <source>
        <dbReference type="EMBL" id="ASL18344.1"/>
    </source>
</evidence>
<feature type="compositionally biased region" description="Low complexity" evidence="1">
    <location>
        <begin position="106"/>
        <end position="122"/>
    </location>
</feature>
<dbReference type="Gene3D" id="1.10.530.10">
    <property type="match status" value="1"/>
</dbReference>
<gene>
    <name evidence="3" type="ORF">MYCOZU2_05999</name>
</gene>
<dbReference type="EMBL" id="CP015269">
    <property type="protein sequence ID" value="ASL18344.1"/>
    <property type="molecule type" value="Genomic_DNA"/>
</dbReference>
<name>A0A7U5MRF8_MYCIT</name>
<dbReference type="RefSeq" id="WP_145958906.1">
    <property type="nucleotide sequence ID" value="NZ_CP015269.1"/>
</dbReference>